<feature type="transmembrane region" description="Helical" evidence="6">
    <location>
        <begin position="168"/>
        <end position="187"/>
    </location>
</feature>
<feature type="transmembrane region" description="Helical" evidence="6">
    <location>
        <begin position="261"/>
        <end position="280"/>
    </location>
</feature>
<feature type="domain" description="EamA" evidence="7">
    <location>
        <begin position="169"/>
        <end position="302"/>
    </location>
</feature>
<feature type="transmembrane region" description="Helical" evidence="6">
    <location>
        <begin position="84"/>
        <end position="104"/>
    </location>
</feature>
<reference evidence="9" key="1">
    <citation type="submission" date="2017-08" db="EMBL/GenBank/DDBJ databases">
        <authorList>
            <person name="Varghese N."/>
            <person name="Submissions S."/>
        </authorList>
    </citation>
    <scope>NUCLEOTIDE SEQUENCE [LARGE SCALE GENOMIC DNA]</scope>
    <source>
        <strain evidence="9">USBA17B2</strain>
    </source>
</reference>
<dbReference type="InterPro" id="IPR050638">
    <property type="entry name" value="AA-Vitamin_Transporters"/>
</dbReference>
<proteinExistence type="inferred from homology"/>
<dbReference type="GO" id="GO:0016020">
    <property type="term" value="C:membrane"/>
    <property type="evidence" value="ECO:0007669"/>
    <property type="project" value="UniProtKB-SubCell"/>
</dbReference>
<keyword evidence="3 6" id="KW-0812">Transmembrane</keyword>
<organism evidence="8 9">
    <name type="scientific">Ornithinimicrobium cerasi</name>
    <dbReference type="NCBI Taxonomy" id="2248773"/>
    <lineage>
        <taxon>Bacteria</taxon>
        <taxon>Bacillati</taxon>
        <taxon>Actinomycetota</taxon>
        <taxon>Actinomycetes</taxon>
        <taxon>Micrococcales</taxon>
        <taxon>Ornithinimicrobiaceae</taxon>
        <taxon>Ornithinimicrobium</taxon>
    </lineage>
</organism>
<accession>A0A285VMW5</accession>
<dbReference type="PANTHER" id="PTHR32322:SF2">
    <property type="entry name" value="EAMA DOMAIN-CONTAINING PROTEIN"/>
    <property type="match status" value="1"/>
</dbReference>
<evidence type="ECO:0000256" key="1">
    <source>
        <dbReference type="ARBA" id="ARBA00004141"/>
    </source>
</evidence>
<protein>
    <submittedName>
        <fullName evidence="8">Drug/metabolite transporter, DME family</fullName>
    </submittedName>
</protein>
<dbReference type="InterPro" id="IPR000620">
    <property type="entry name" value="EamA_dom"/>
</dbReference>
<evidence type="ECO:0000256" key="6">
    <source>
        <dbReference type="SAM" id="Phobius"/>
    </source>
</evidence>
<evidence type="ECO:0000256" key="4">
    <source>
        <dbReference type="ARBA" id="ARBA00022989"/>
    </source>
</evidence>
<dbReference type="Pfam" id="PF00892">
    <property type="entry name" value="EamA"/>
    <property type="match status" value="2"/>
</dbReference>
<comment type="similarity">
    <text evidence="2">Belongs to the EamA transporter family.</text>
</comment>
<evidence type="ECO:0000256" key="3">
    <source>
        <dbReference type="ARBA" id="ARBA00022692"/>
    </source>
</evidence>
<feature type="domain" description="EamA" evidence="7">
    <location>
        <begin position="17"/>
        <end position="154"/>
    </location>
</feature>
<dbReference type="AlphaFoldDB" id="A0A285VMW5"/>
<feature type="transmembrane region" description="Helical" evidence="6">
    <location>
        <begin position="110"/>
        <end position="132"/>
    </location>
</feature>
<dbReference type="PANTHER" id="PTHR32322">
    <property type="entry name" value="INNER MEMBRANE TRANSPORTER"/>
    <property type="match status" value="1"/>
</dbReference>
<keyword evidence="5 6" id="KW-0472">Membrane</keyword>
<feature type="transmembrane region" description="Helical" evidence="6">
    <location>
        <begin position="286"/>
        <end position="304"/>
    </location>
</feature>
<evidence type="ECO:0000313" key="8">
    <source>
        <dbReference type="EMBL" id="SOC55402.1"/>
    </source>
</evidence>
<keyword evidence="9" id="KW-1185">Reference proteome</keyword>
<dbReference type="Proteomes" id="UP000219688">
    <property type="component" value="Unassembled WGS sequence"/>
</dbReference>
<feature type="transmembrane region" description="Helical" evidence="6">
    <location>
        <begin position="199"/>
        <end position="218"/>
    </location>
</feature>
<evidence type="ECO:0000256" key="5">
    <source>
        <dbReference type="ARBA" id="ARBA00023136"/>
    </source>
</evidence>
<dbReference type="EMBL" id="OBQK01000005">
    <property type="protein sequence ID" value="SOC55402.1"/>
    <property type="molecule type" value="Genomic_DNA"/>
</dbReference>
<evidence type="ECO:0000259" key="7">
    <source>
        <dbReference type="Pfam" id="PF00892"/>
    </source>
</evidence>
<name>A0A285VMW5_9MICO</name>
<feature type="transmembrane region" description="Helical" evidence="6">
    <location>
        <begin position="43"/>
        <end position="63"/>
    </location>
</feature>
<dbReference type="SUPFAM" id="SSF103481">
    <property type="entry name" value="Multidrug resistance efflux transporter EmrE"/>
    <property type="match status" value="2"/>
</dbReference>
<comment type="subcellular location">
    <subcellularLocation>
        <location evidence="1">Membrane</location>
        <topology evidence="1">Multi-pass membrane protein</topology>
    </subcellularLocation>
</comment>
<keyword evidence="4 6" id="KW-1133">Transmembrane helix</keyword>
<evidence type="ECO:0000313" key="9">
    <source>
        <dbReference type="Proteomes" id="UP000219688"/>
    </source>
</evidence>
<dbReference type="InterPro" id="IPR037185">
    <property type="entry name" value="EmrE-like"/>
</dbReference>
<gene>
    <name evidence="8" type="ORF">SAMN05421879_10566</name>
</gene>
<evidence type="ECO:0000256" key="2">
    <source>
        <dbReference type="ARBA" id="ARBA00007362"/>
    </source>
</evidence>
<sequence length="314" mass="31295">MWSTVPVTRRNGAPGAALAAVCAAALWGTTGTAQELGPDGTDPVTVGALRILLGALVLGVLALRRPSGPELTGSRLPGRLPGPAVVLLGGVCVAAYQACFFVGVDRAGVAVGTVVALGVAPLATGLLGLLLGERPDARWAVATSGAVVGVVLLVLGTGAGAATGRSDPLGLVAAAGAGVSYAGYTVAARTLLVRGVRGTMVMAAFFALGAVLLSPTLLLTDLGWLTTRSGMLMVLWLGVVATGVSYLLFQRGLSQLSARTVATLSLAEPVTATLLGVLVLRERLGPLTAVGIGVVVLSLLVMAVPGRRLSRAAG</sequence>
<feature type="transmembrane region" description="Helical" evidence="6">
    <location>
        <begin position="230"/>
        <end position="249"/>
    </location>
</feature>
<feature type="transmembrane region" description="Helical" evidence="6">
    <location>
        <begin position="139"/>
        <end position="162"/>
    </location>
</feature>